<comment type="caution">
    <text evidence="2">The sequence shown here is derived from an EMBL/GenBank/DDBJ whole genome shotgun (WGS) entry which is preliminary data.</text>
</comment>
<accession>A0A178VI39</accession>
<name>A0A178VI39_ARATH</name>
<dbReference type="EMBL" id="LUHQ01000003">
    <property type="protein sequence ID" value="OAP05141.1"/>
    <property type="molecule type" value="Genomic_DNA"/>
</dbReference>
<evidence type="ECO:0000256" key="1">
    <source>
        <dbReference type="SAM" id="Phobius"/>
    </source>
</evidence>
<sequence length="208" mass="23378">MGVCCPFLQPWDRARDQCLLNLPCLSDPVRRSSLLLKLALVALHLVFIGFLFLFDAEFIEKTKRDPWYMGCYILLFSATLLQYFVTSGSSPGYVVDAMRDVCEASAMYRNPSTTSIQHASRKSESVVVNVEGGSASCPRRPPTPWGKLVLDLYPPGTSIRNLTCGYCHVEQVTFESCMIQLDTLIVLSDFTFTCLFKFPLSKTFSRNT</sequence>
<keyword evidence="1" id="KW-0812">Transmembrane</keyword>
<feature type="transmembrane region" description="Helical" evidence="1">
    <location>
        <begin position="34"/>
        <end position="54"/>
    </location>
</feature>
<dbReference type="ExpressionAtlas" id="A0A178VI39">
    <property type="expression patterns" value="baseline and differential"/>
</dbReference>
<proteinExistence type="predicted"/>
<gene>
    <name evidence="2" type="ordered locus">AXX17_At3g45700</name>
</gene>
<keyword evidence="1" id="KW-1133">Transmembrane helix</keyword>
<organism evidence="2 3">
    <name type="scientific">Arabidopsis thaliana</name>
    <name type="common">Mouse-ear cress</name>
    <dbReference type="NCBI Taxonomy" id="3702"/>
    <lineage>
        <taxon>Eukaryota</taxon>
        <taxon>Viridiplantae</taxon>
        <taxon>Streptophyta</taxon>
        <taxon>Embryophyta</taxon>
        <taxon>Tracheophyta</taxon>
        <taxon>Spermatophyta</taxon>
        <taxon>Magnoliopsida</taxon>
        <taxon>eudicotyledons</taxon>
        <taxon>Gunneridae</taxon>
        <taxon>Pentapetalae</taxon>
        <taxon>rosids</taxon>
        <taxon>malvids</taxon>
        <taxon>Brassicales</taxon>
        <taxon>Brassicaceae</taxon>
        <taxon>Camelineae</taxon>
        <taxon>Arabidopsis</taxon>
    </lineage>
</organism>
<evidence type="ECO:0000313" key="3">
    <source>
        <dbReference type="Proteomes" id="UP000078284"/>
    </source>
</evidence>
<feature type="transmembrane region" description="Helical" evidence="1">
    <location>
        <begin position="66"/>
        <end position="85"/>
    </location>
</feature>
<reference evidence="3" key="1">
    <citation type="journal article" date="2016" name="Proc. Natl. Acad. Sci. U.S.A.">
        <title>Chromosome-level assembly of Arabidopsis thaliana Ler reveals the extent of translocation and inversion polymorphisms.</title>
        <authorList>
            <person name="Zapata L."/>
            <person name="Ding J."/>
            <person name="Willing E.M."/>
            <person name="Hartwig B."/>
            <person name="Bezdan D."/>
            <person name="Jiao W.B."/>
            <person name="Patel V."/>
            <person name="Velikkakam James G."/>
            <person name="Koornneef M."/>
            <person name="Ossowski S."/>
            <person name="Schneeberger K."/>
        </authorList>
    </citation>
    <scope>NUCLEOTIDE SEQUENCE [LARGE SCALE GENOMIC DNA]</scope>
    <source>
        <strain evidence="3">cv. Landsberg erecta</strain>
    </source>
</reference>
<keyword evidence="1" id="KW-0472">Membrane</keyword>
<protein>
    <submittedName>
        <fullName evidence="2">PAT10</fullName>
    </submittedName>
</protein>
<dbReference type="AlphaFoldDB" id="A0A178VI39"/>
<evidence type="ECO:0000313" key="2">
    <source>
        <dbReference type="EMBL" id="OAP05141.1"/>
    </source>
</evidence>
<dbReference type="Proteomes" id="UP000078284">
    <property type="component" value="Chromosome 3"/>
</dbReference>